<keyword evidence="3" id="KW-1185">Reference proteome</keyword>
<accession>A0AAV6H5J0</accession>
<feature type="compositionally biased region" description="Pro residues" evidence="1">
    <location>
        <begin position="86"/>
        <end position="95"/>
    </location>
</feature>
<evidence type="ECO:0000313" key="3">
    <source>
        <dbReference type="Proteomes" id="UP000823561"/>
    </source>
</evidence>
<protein>
    <submittedName>
        <fullName evidence="2">Uncharacterized protein</fullName>
    </submittedName>
</protein>
<name>A0AAV6H5J0_9TELE</name>
<comment type="caution">
    <text evidence="2">The sequence shown here is derived from an EMBL/GenBank/DDBJ whole genome shotgun (WGS) entry which is preliminary data.</text>
</comment>
<feature type="region of interest" description="Disordered" evidence="1">
    <location>
        <begin position="75"/>
        <end position="95"/>
    </location>
</feature>
<evidence type="ECO:0000313" key="2">
    <source>
        <dbReference type="EMBL" id="KAG5281266.1"/>
    </source>
</evidence>
<evidence type="ECO:0000256" key="1">
    <source>
        <dbReference type="SAM" id="MobiDB-lite"/>
    </source>
</evidence>
<proteinExistence type="predicted"/>
<dbReference type="EMBL" id="JADWDJ010000005">
    <property type="protein sequence ID" value="KAG5281266.1"/>
    <property type="molecule type" value="Genomic_DNA"/>
</dbReference>
<dbReference type="Proteomes" id="UP000823561">
    <property type="component" value="Chromosome 5"/>
</dbReference>
<feature type="compositionally biased region" description="Basic and acidic residues" evidence="1">
    <location>
        <begin position="75"/>
        <end position="84"/>
    </location>
</feature>
<organism evidence="2 3">
    <name type="scientific">Alosa alosa</name>
    <name type="common">allis shad</name>
    <dbReference type="NCBI Taxonomy" id="278164"/>
    <lineage>
        <taxon>Eukaryota</taxon>
        <taxon>Metazoa</taxon>
        <taxon>Chordata</taxon>
        <taxon>Craniata</taxon>
        <taxon>Vertebrata</taxon>
        <taxon>Euteleostomi</taxon>
        <taxon>Actinopterygii</taxon>
        <taxon>Neopterygii</taxon>
        <taxon>Teleostei</taxon>
        <taxon>Clupei</taxon>
        <taxon>Clupeiformes</taxon>
        <taxon>Clupeoidei</taxon>
        <taxon>Clupeidae</taxon>
        <taxon>Alosa</taxon>
    </lineage>
</organism>
<reference evidence="2" key="1">
    <citation type="submission" date="2020-10" db="EMBL/GenBank/DDBJ databases">
        <title>Chromosome-scale genome assembly of the Allis shad, Alosa alosa.</title>
        <authorList>
            <person name="Margot Z."/>
            <person name="Christophe K."/>
            <person name="Cabau C."/>
            <person name="Louis A."/>
            <person name="Berthelot C."/>
            <person name="Parey E."/>
            <person name="Roest Crollius H."/>
            <person name="Montfort J."/>
            <person name="Robinson-Rechavi M."/>
            <person name="Bucao C."/>
            <person name="Bouchez O."/>
            <person name="Gislard M."/>
            <person name="Lluch J."/>
            <person name="Milhes M."/>
            <person name="Lampietro C."/>
            <person name="Lopez Roques C."/>
            <person name="Donnadieu C."/>
            <person name="Braasch I."/>
            <person name="Desvignes T."/>
            <person name="Postlethwait J."/>
            <person name="Bobe J."/>
            <person name="Guiguen Y."/>
        </authorList>
    </citation>
    <scope>NUCLEOTIDE SEQUENCE</scope>
    <source>
        <strain evidence="2">M-15738</strain>
        <tissue evidence="2">Blood</tissue>
    </source>
</reference>
<sequence>MCISYVALVSDKKLVTRNDSGKPAFFLLRGGLCSCLNGKATWMYKQLPTNLGLNRRQHKDTDSLCESLGFLNDHHQGGVTKHDQSPPLPLPSLPPSLFPFPNAPSPLSLLSEPQHWDIHLTSG</sequence>
<dbReference type="AlphaFoldDB" id="A0AAV6H5J0"/>
<gene>
    <name evidence="2" type="ORF">AALO_G00069240</name>
</gene>